<evidence type="ECO:0000313" key="2">
    <source>
        <dbReference type="EMBL" id="CDJ35789.1"/>
    </source>
</evidence>
<gene>
    <name evidence="2" type="ORF">EMH_0032710</name>
</gene>
<dbReference type="EMBL" id="HG732963">
    <property type="protein sequence ID" value="CDJ35789.1"/>
    <property type="molecule type" value="Genomic_DNA"/>
</dbReference>
<evidence type="ECO:0000256" key="1">
    <source>
        <dbReference type="SAM" id="MobiDB-lite"/>
    </source>
</evidence>
<dbReference type="Proteomes" id="UP000030744">
    <property type="component" value="Unassembled WGS sequence"/>
</dbReference>
<keyword evidence="3" id="KW-1185">Reference proteome</keyword>
<organism evidence="2 3">
    <name type="scientific">Eimeria mitis</name>
    <dbReference type="NCBI Taxonomy" id="44415"/>
    <lineage>
        <taxon>Eukaryota</taxon>
        <taxon>Sar</taxon>
        <taxon>Alveolata</taxon>
        <taxon>Apicomplexa</taxon>
        <taxon>Conoidasida</taxon>
        <taxon>Coccidia</taxon>
        <taxon>Eucoccidiorida</taxon>
        <taxon>Eimeriorina</taxon>
        <taxon>Eimeriidae</taxon>
        <taxon>Eimeria</taxon>
    </lineage>
</organism>
<dbReference type="OrthoDB" id="337840at2759"/>
<feature type="region of interest" description="Disordered" evidence="1">
    <location>
        <begin position="319"/>
        <end position="348"/>
    </location>
</feature>
<protein>
    <submittedName>
        <fullName evidence="2">Uncharacterized protein</fullName>
    </submittedName>
</protein>
<feature type="region of interest" description="Disordered" evidence="1">
    <location>
        <begin position="363"/>
        <end position="411"/>
    </location>
</feature>
<accession>U6KCV7</accession>
<dbReference type="AlphaFoldDB" id="U6KCV7"/>
<proteinExistence type="predicted"/>
<dbReference type="GeneID" id="60403952"/>
<reference evidence="2" key="1">
    <citation type="submission" date="2013-10" db="EMBL/GenBank/DDBJ databases">
        <title>Genomic analysis of the causative agents of coccidiosis in chickens.</title>
        <authorList>
            <person name="Reid A.J."/>
            <person name="Blake D."/>
            <person name="Billington K."/>
            <person name="Browne H."/>
            <person name="Dunn M."/>
            <person name="Hung S."/>
            <person name="Kawahara F."/>
            <person name="Miranda-Saavedra D."/>
            <person name="Mourier T."/>
            <person name="Nagra H."/>
            <person name="Otto T.D."/>
            <person name="Rawlings N."/>
            <person name="Sanchez A."/>
            <person name="Sanders M."/>
            <person name="Subramaniam C."/>
            <person name="Tay Y."/>
            <person name="Dear P."/>
            <person name="Doerig C."/>
            <person name="Gruber A."/>
            <person name="Parkinson J."/>
            <person name="Shirley M."/>
            <person name="Wan K.L."/>
            <person name="Berriman M."/>
            <person name="Tomley F."/>
            <person name="Pain A."/>
        </authorList>
    </citation>
    <scope>NUCLEOTIDE SEQUENCE [LARGE SCALE GENOMIC DNA]</scope>
    <source>
        <strain evidence="2">Houghton</strain>
    </source>
</reference>
<name>U6KCV7_9EIME</name>
<dbReference type="VEuPathDB" id="ToxoDB:EMH_0032710"/>
<dbReference type="RefSeq" id="XP_037878078.1">
    <property type="nucleotide sequence ID" value="XM_038022224.1"/>
</dbReference>
<sequence length="450" mass="49880">MHRATMMTAQSAGCIQEIGEATDSVLNEMNLRSFLLRLPLPAKDAAATVEGICEKLMKNRSASHTKWNPVDANTEQPDLQRTQQQVNSIRTMLDSNAAVGFVLVIVENPQQEQNKPNQQIQYCPVAGAVLEVLDSYERSVRAIWCRRSLPSEVSEVITRLLVLRLFAYGFASSQQMVPHMLSKEALAPTKSPVSNRLISCTEESVYLFPRDAVLFMKTQLCMSKHWETPLDGGSHIDHPKAPCRCSSVRHVAGAWQFSGISLSRFVNYWRNHGRAALLDVPASALSYFAQHDRPVPTNGLENGAKRPRRHLYDYIKTAEERKSQTPTTAGDTAAKDMVQSERTSDSSHIVAATRRGLRRARSIPSTSHHLPAQRRRTGTAGIGVAARKSCRGTGRISDGPRAVYTPKSSRRGGNILHSRQIATMKQQSGLIACTVSIAAATLKRRSRREF</sequence>
<evidence type="ECO:0000313" key="3">
    <source>
        <dbReference type="Proteomes" id="UP000030744"/>
    </source>
</evidence>
<reference evidence="2" key="2">
    <citation type="submission" date="2013-10" db="EMBL/GenBank/DDBJ databases">
        <authorList>
            <person name="Aslett M."/>
        </authorList>
    </citation>
    <scope>NUCLEOTIDE SEQUENCE [LARGE SCALE GENOMIC DNA]</scope>
    <source>
        <strain evidence="2">Houghton</strain>
    </source>
</reference>